<dbReference type="InterPro" id="IPR051393">
    <property type="entry name" value="ABC_transporter_permease"/>
</dbReference>
<protein>
    <submittedName>
        <fullName evidence="9">Alpha-glucoside ABC transporter permease</fullName>
    </submittedName>
</protein>
<evidence type="ECO:0000256" key="2">
    <source>
        <dbReference type="ARBA" id="ARBA00022448"/>
    </source>
</evidence>
<dbReference type="GO" id="GO:0005886">
    <property type="term" value="C:plasma membrane"/>
    <property type="evidence" value="ECO:0007669"/>
    <property type="project" value="UniProtKB-SubCell"/>
</dbReference>
<keyword evidence="5 7" id="KW-1133">Transmembrane helix</keyword>
<gene>
    <name evidence="9" type="primary">aglF</name>
    <name evidence="9" type="ORF">Cci01nite_48500</name>
</gene>
<evidence type="ECO:0000256" key="5">
    <source>
        <dbReference type="ARBA" id="ARBA00022989"/>
    </source>
</evidence>
<dbReference type="EMBL" id="BONH01000023">
    <property type="protein sequence ID" value="GIF99756.1"/>
    <property type="molecule type" value="Genomic_DNA"/>
</dbReference>
<dbReference type="PANTHER" id="PTHR30193:SF18">
    <property type="entry name" value="OSMOPROTECTIVE COMPOUNDS UPTAKE PERMEASE PROTEIN GGTC"/>
    <property type="match status" value="1"/>
</dbReference>
<dbReference type="SUPFAM" id="SSF161098">
    <property type="entry name" value="MetI-like"/>
    <property type="match status" value="1"/>
</dbReference>
<evidence type="ECO:0000256" key="3">
    <source>
        <dbReference type="ARBA" id="ARBA00022475"/>
    </source>
</evidence>
<dbReference type="Pfam" id="PF00528">
    <property type="entry name" value="BPD_transp_1"/>
    <property type="match status" value="1"/>
</dbReference>
<accession>A0A8J3KAQ0</accession>
<feature type="transmembrane region" description="Helical" evidence="7">
    <location>
        <begin position="308"/>
        <end position="327"/>
    </location>
</feature>
<name>A0A8J3KAQ0_9ACTN</name>
<organism evidence="9 10">
    <name type="scientific">Catellatospora citrea</name>
    <dbReference type="NCBI Taxonomy" id="53366"/>
    <lineage>
        <taxon>Bacteria</taxon>
        <taxon>Bacillati</taxon>
        <taxon>Actinomycetota</taxon>
        <taxon>Actinomycetes</taxon>
        <taxon>Micromonosporales</taxon>
        <taxon>Micromonosporaceae</taxon>
        <taxon>Catellatospora</taxon>
    </lineage>
</organism>
<keyword evidence="4 7" id="KW-0812">Transmembrane</keyword>
<comment type="similarity">
    <text evidence="7">Belongs to the binding-protein-dependent transport system permease family.</text>
</comment>
<dbReference type="RefSeq" id="WP_120320030.1">
    <property type="nucleotide sequence ID" value="NZ_BONH01000023.1"/>
</dbReference>
<dbReference type="PROSITE" id="PS50928">
    <property type="entry name" value="ABC_TM1"/>
    <property type="match status" value="1"/>
</dbReference>
<dbReference type="InterPro" id="IPR000515">
    <property type="entry name" value="MetI-like"/>
</dbReference>
<feature type="domain" description="ABC transmembrane type-1" evidence="8">
    <location>
        <begin position="111"/>
        <end position="328"/>
    </location>
</feature>
<evidence type="ECO:0000256" key="6">
    <source>
        <dbReference type="ARBA" id="ARBA00023136"/>
    </source>
</evidence>
<evidence type="ECO:0000259" key="8">
    <source>
        <dbReference type="PROSITE" id="PS50928"/>
    </source>
</evidence>
<proteinExistence type="inferred from homology"/>
<evidence type="ECO:0000313" key="9">
    <source>
        <dbReference type="EMBL" id="GIF99756.1"/>
    </source>
</evidence>
<feature type="transmembrane region" description="Helical" evidence="7">
    <location>
        <begin position="43"/>
        <end position="65"/>
    </location>
</feature>
<keyword evidence="6 7" id="KW-0472">Membrane</keyword>
<keyword evidence="10" id="KW-1185">Reference proteome</keyword>
<keyword evidence="2 7" id="KW-0813">Transport</keyword>
<evidence type="ECO:0000256" key="7">
    <source>
        <dbReference type="RuleBase" id="RU363032"/>
    </source>
</evidence>
<dbReference type="GO" id="GO:0055085">
    <property type="term" value="P:transmembrane transport"/>
    <property type="evidence" value="ECO:0007669"/>
    <property type="project" value="InterPro"/>
</dbReference>
<evidence type="ECO:0000256" key="4">
    <source>
        <dbReference type="ARBA" id="ARBA00022692"/>
    </source>
</evidence>
<feature type="transmembrane region" description="Helical" evidence="7">
    <location>
        <begin position="204"/>
        <end position="226"/>
    </location>
</feature>
<keyword evidence="3" id="KW-1003">Cell membrane</keyword>
<feature type="transmembrane region" description="Helical" evidence="7">
    <location>
        <begin position="12"/>
        <end position="36"/>
    </location>
</feature>
<dbReference type="Gene3D" id="1.10.3720.10">
    <property type="entry name" value="MetI-like"/>
    <property type="match status" value="1"/>
</dbReference>
<dbReference type="Proteomes" id="UP000659904">
    <property type="component" value="Unassembled WGS sequence"/>
</dbReference>
<comment type="subcellular location">
    <subcellularLocation>
        <location evidence="1 7">Cell membrane</location>
        <topology evidence="1 7">Multi-pass membrane protein</topology>
    </subcellularLocation>
</comment>
<dbReference type="PANTHER" id="PTHR30193">
    <property type="entry name" value="ABC TRANSPORTER PERMEASE PROTEIN"/>
    <property type="match status" value="1"/>
</dbReference>
<feature type="transmembrane region" description="Helical" evidence="7">
    <location>
        <begin position="256"/>
        <end position="275"/>
    </location>
</feature>
<feature type="transmembrane region" description="Helical" evidence="7">
    <location>
        <begin position="115"/>
        <end position="136"/>
    </location>
</feature>
<dbReference type="AlphaFoldDB" id="A0A8J3KAQ0"/>
<comment type="caution">
    <text evidence="9">The sequence shown here is derived from an EMBL/GenBank/DDBJ whole genome shotgun (WGS) entry which is preliminary data.</text>
</comment>
<reference evidence="9 10" key="1">
    <citation type="submission" date="2021-01" db="EMBL/GenBank/DDBJ databases">
        <title>Whole genome shotgun sequence of Catellatospora citrea NBRC 14495.</title>
        <authorList>
            <person name="Komaki H."/>
            <person name="Tamura T."/>
        </authorList>
    </citation>
    <scope>NUCLEOTIDE SEQUENCE [LARGE SCALE GENOMIC DNA]</scope>
    <source>
        <strain evidence="9 10">NBRC 14495</strain>
    </source>
</reference>
<dbReference type="CDD" id="cd06261">
    <property type="entry name" value="TM_PBP2"/>
    <property type="match status" value="1"/>
</dbReference>
<evidence type="ECO:0000256" key="1">
    <source>
        <dbReference type="ARBA" id="ARBA00004651"/>
    </source>
</evidence>
<feature type="transmembrane region" description="Helical" evidence="7">
    <location>
        <begin position="148"/>
        <end position="167"/>
    </location>
</feature>
<evidence type="ECO:0000313" key="10">
    <source>
        <dbReference type="Proteomes" id="UP000659904"/>
    </source>
</evidence>
<sequence length="339" mass="37318">MNFDFTAEAPKLMMLLYGVIAFAAVVGLLLLVLDVLPARKDRWIALGLLAPAGLLLLVGLIVPAIRTIVLAFMNADSSEFVGLENFRWMFTDKNSGMLPDFGADPVQYGVLLSTLLWVLLVPSVSTAVGLVYAVLVDRARFESFAKSLIFMPMAISFVGAGIIWKFVYEYRQEGAEQIGLLNQFVVALGGTPQQWLLDGPWNTLFLIVVLVWIQAGFAMVVLSAAIKAIPADIVEAAHIDGVTPWQMFWRVTIPSIRPALVVVLVTISIGTLKVFDIVRTMTGGQFGTSVVANEMYTYSFRADEKGKGAALAVLLFLFVIPIVIYQVRLMRRRRLEGAR</sequence>
<dbReference type="InterPro" id="IPR035906">
    <property type="entry name" value="MetI-like_sf"/>
</dbReference>